<evidence type="ECO:0000259" key="5">
    <source>
        <dbReference type="PROSITE" id="PS50931"/>
    </source>
</evidence>
<dbReference type="Proteomes" id="UP001379533">
    <property type="component" value="Chromosome"/>
</dbReference>
<dbReference type="PANTHER" id="PTHR30537:SF5">
    <property type="entry name" value="HTH-TYPE TRANSCRIPTIONAL ACTIVATOR TTDR-RELATED"/>
    <property type="match status" value="1"/>
</dbReference>
<dbReference type="Gene3D" id="1.10.10.10">
    <property type="entry name" value="Winged helix-like DNA-binding domain superfamily/Winged helix DNA-binding domain"/>
    <property type="match status" value="1"/>
</dbReference>
<dbReference type="EMBL" id="CP089982">
    <property type="protein sequence ID" value="WXA92613.1"/>
    <property type="molecule type" value="Genomic_DNA"/>
</dbReference>
<dbReference type="PROSITE" id="PS50931">
    <property type="entry name" value="HTH_LYSR"/>
    <property type="match status" value="1"/>
</dbReference>
<feature type="domain" description="HTH lysR-type" evidence="5">
    <location>
        <begin position="13"/>
        <end position="65"/>
    </location>
</feature>
<accession>A0ABZ2K1K9</accession>
<dbReference type="InterPro" id="IPR000847">
    <property type="entry name" value="LysR_HTH_N"/>
</dbReference>
<sequence>MTRLASAGTLPNLEAFCRTFENGSFTKAARMLEVTPQATSRSVARLEGALGVTLFRRTTRSLTPTDAGRRYYDLCVQALALLATGQRALASRGETPEGRVRISAPTSYGHLRLLPSLGTFRNRYPKVDVEVEISNRRIDFTRDGFDLAVRVGAIEDKTLVARKLGDFALGVYGSSAYLAKHKPPRTPADLAEHACIGFVLPSTGRVMPWQFAGQPRGFVPDARYRCSEDVLGVVGLARAGVGLAQVYDMAAAEDVARGTLVEVLAGFRSARRPFWLLYPKTVKPSRATRAMLDFIVAQAHATG</sequence>
<keyword evidence="7" id="KW-1185">Reference proteome</keyword>
<dbReference type="Pfam" id="PF03466">
    <property type="entry name" value="LysR_substrate"/>
    <property type="match status" value="1"/>
</dbReference>
<dbReference type="Pfam" id="PF00126">
    <property type="entry name" value="HTH_1"/>
    <property type="match status" value="1"/>
</dbReference>
<protein>
    <submittedName>
        <fullName evidence="6">LysR family transcriptional regulator</fullName>
    </submittedName>
</protein>
<name>A0ABZ2K1K9_9BACT</name>
<keyword evidence="2" id="KW-0805">Transcription regulation</keyword>
<dbReference type="InterPro" id="IPR036390">
    <property type="entry name" value="WH_DNA-bd_sf"/>
</dbReference>
<evidence type="ECO:0000313" key="7">
    <source>
        <dbReference type="Proteomes" id="UP001379533"/>
    </source>
</evidence>
<dbReference type="InterPro" id="IPR036388">
    <property type="entry name" value="WH-like_DNA-bd_sf"/>
</dbReference>
<keyword evidence="4" id="KW-0804">Transcription</keyword>
<dbReference type="SUPFAM" id="SSF46785">
    <property type="entry name" value="Winged helix' DNA-binding domain"/>
    <property type="match status" value="1"/>
</dbReference>
<keyword evidence="3" id="KW-0238">DNA-binding</keyword>
<evidence type="ECO:0000256" key="1">
    <source>
        <dbReference type="ARBA" id="ARBA00009437"/>
    </source>
</evidence>
<comment type="similarity">
    <text evidence="1">Belongs to the LysR transcriptional regulatory family.</text>
</comment>
<dbReference type="PANTHER" id="PTHR30537">
    <property type="entry name" value="HTH-TYPE TRANSCRIPTIONAL REGULATOR"/>
    <property type="match status" value="1"/>
</dbReference>
<organism evidence="6 7">
    <name type="scientific">Pendulispora brunnea</name>
    <dbReference type="NCBI Taxonomy" id="2905690"/>
    <lineage>
        <taxon>Bacteria</taxon>
        <taxon>Pseudomonadati</taxon>
        <taxon>Myxococcota</taxon>
        <taxon>Myxococcia</taxon>
        <taxon>Myxococcales</taxon>
        <taxon>Sorangiineae</taxon>
        <taxon>Pendulisporaceae</taxon>
        <taxon>Pendulispora</taxon>
    </lineage>
</organism>
<evidence type="ECO:0000256" key="3">
    <source>
        <dbReference type="ARBA" id="ARBA00023125"/>
    </source>
</evidence>
<dbReference type="InterPro" id="IPR005119">
    <property type="entry name" value="LysR_subst-bd"/>
</dbReference>
<dbReference type="RefSeq" id="WP_394843217.1">
    <property type="nucleotide sequence ID" value="NZ_CP089982.1"/>
</dbReference>
<proteinExistence type="inferred from homology"/>
<dbReference type="Gene3D" id="3.40.190.290">
    <property type="match status" value="1"/>
</dbReference>
<evidence type="ECO:0000256" key="4">
    <source>
        <dbReference type="ARBA" id="ARBA00023163"/>
    </source>
</evidence>
<reference evidence="6 7" key="1">
    <citation type="submission" date="2021-12" db="EMBL/GenBank/DDBJ databases">
        <title>Discovery of the Pendulisporaceae a myxobacterial family with distinct sporulation behavior and unique specialized metabolism.</title>
        <authorList>
            <person name="Garcia R."/>
            <person name="Popoff A."/>
            <person name="Bader C.D."/>
            <person name="Loehr J."/>
            <person name="Walesch S."/>
            <person name="Walt C."/>
            <person name="Boldt J."/>
            <person name="Bunk B."/>
            <person name="Haeckl F.J.F.P.J."/>
            <person name="Gunesch A.P."/>
            <person name="Birkelbach J."/>
            <person name="Nuebel U."/>
            <person name="Pietschmann T."/>
            <person name="Bach T."/>
            <person name="Mueller R."/>
        </authorList>
    </citation>
    <scope>NUCLEOTIDE SEQUENCE [LARGE SCALE GENOMIC DNA]</scope>
    <source>
        <strain evidence="6 7">MSr12523</strain>
    </source>
</reference>
<dbReference type="InterPro" id="IPR058163">
    <property type="entry name" value="LysR-type_TF_proteobact-type"/>
</dbReference>
<dbReference type="CDD" id="cd08422">
    <property type="entry name" value="PBP2_CrgA_like"/>
    <property type="match status" value="1"/>
</dbReference>
<evidence type="ECO:0000256" key="2">
    <source>
        <dbReference type="ARBA" id="ARBA00023015"/>
    </source>
</evidence>
<evidence type="ECO:0000313" key="6">
    <source>
        <dbReference type="EMBL" id="WXA92613.1"/>
    </source>
</evidence>
<dbReference type="SUPFAM" id="SSF53850">
    <property type="entry name" value="Periplasmic binding protein-like II"/>
    <property type="match status" value="1"/>
</dbReference>
<gene>
    <name evidence="6" type="ORF">LZC95_39975</name>
</gene>
<dbReference type="PRINTS" id="PR00039">
    <property type="entry name" value="HTHLYSR"/>
</dbReference>